<keyword evidence="5" id="KW-1185">Reference proteome</keyword>
<evidence type="ECO:0000256" key="2">
    <source>
        <dbReference type="SAM" id="Phobius"/>
    </source>
</evidence>
<evidence type="ECO:0000313" key="4">
    <source>
        <dbReference type="EMBL" id="PJJ63546.1"/>
    </source>
</evidence>
<dbReference type="Proteomes" id="UP000230161">
    <property type="component" value="Unassembled WGS sequence"/>
</dbReference>
<keyword evidence="2" id="KW-0812">Transmembrane</keyword>
<keyword evidence="3" id="KW-0732">Signal</keyword>
<comment type="caution">
    <text evidence="4">The sequence shown here is derived from an EMBL/GenBank/DDBJ whole genome shotgun (WGS) entry which is preliminary data.</text>
</comment>
<feature type="signal peptide" evidence="3">
    <location>
        <begin position="1"/>
        <end position="21"/>
    </location>
</feature>
<dbReference type="InterPro" id="IPR045635">
    <property type="entry name" value="DUF6412"/>
</dbReference>
<evidence type="ECO:0000256" key="1">
    <source>
        <dbReference type="SAM" id="MobiDB-lite"/>
    </source>
</evidence>
<protein>
    <recommendedName>
        <fullName evidence="6">MotA/TolQ/ExbB proton channel family protein</fullName>
    </recommendedName>
</protein>
<dbReference type="Pfam" id="PF19950">
    <property type="entry name" value="DUF6412"/>
    <property type="match status" value="1"/>
</dbReference>
<feature type="transmembrane region" description="Helical" evidence="2">
    <location>
        <begin position="31"/>
        <end position="53"/>
    </location>
</feature>
<reference evidence="4 5" key="1">
    <citation type="submission" date="2017-11" db="EMBL/GenBank/DDBJ databases">
        <title>Genomic Encyclopedia of Archaeal and Bacterial Type Strains, Phase II (KMG-II): From Individual Species to Whole Genera.</title>
        <authorList>
            <person name="Goeker M."/>
        </authorList>
    </citation>
    <scope>NUCLEOTIDE SEQUENCE [LARGE SCALE GENOMIC DNA]</scope>
    <source>
        <strain evidence="4 5">DSM 25625</strain>
    </source>
</reference>
<keyword evidence="2" id="KW-0472">Membrane</keyword>
<evidence type="ECO:0000313" key="5">
    <source>
        <dbReference type="Proteomes" id="UP000230161"/>
    </source>
</evidence>
<evidence type="ECO:0008006" key="6">
    <source>
        <dbReference type="Google" id="ProtNLM"/>
    </source>
</evidence>
<name>A0A2M9BZP5_9MICO</name>
<dbReference type="EMBL" id="PGFB01000002">
    <property type="protein sequence ID" value="PJJ63546.1"/>
    <property type="molecule type" value="Genomic_DNA"/>
</dbReference>
<feature type="chain" id="PRO_5014987024" description="MotA/TolQ/ExbB proton channel family protein" evidence="3">
    <location>
        <begin position="22"/>
        <end position="101"/>
    </location>
</feature>
<gene>
    <name evidence="4" type="ORF">CLV54_1216</name>
</gene>
<keyword evidence="2" id="KW-1133">Transmembrane helix</keyword>
<proteinExistence type="predicted"/>
<accession>A0A2M9BZP5</accession>
<dbReference type="AlphaFoldDB" id="A0A2M9BZP5"/>
<evidence type="ECO:0000256" key="3">
    <source>
        <dbReference type="SAM" id="SignalP"/>
    </source>
</evidence>
<feature type="region of interest" description="Disordered" evidence="1">
    <location>
        <begin position="72"/>
        <end position="101"/>
    </location>
</feature>
<sequence>MLAYLSALFGLLTGVAGLAAAADGTTTAGGALAVVSVVGATALTMALCVHYLVVRMTARDLTVDVRRERRTPDTGAVLPRNNPNVAGRPRPRAPSRVLAAA</sequence>
<organism evidence="4 5">
    <name type="scientific">Compostimonas suwonensis</name>
    <dbReference type="NCBI Taxonomy" id="1048394"/>
    <lineage>
        <taxon>Bacteria</taxon>
        <taxon>Bacillati</taxon>
        <taxon>Actinomycetota</taxon>
        <taxon>Actinomycetes</taxon>
        <taxon>Micrococcales</taxon>
        <taxon>Microbacteriaceae</taxon>
        <taxon>Compostimonas</taxon>
    </lineage>
</organism>